<proteinExistence type="predicted"/>
<comment type="caution">
    <text evidence="2">The sequence shown here is derived from an EMBL/GenBank/DDBJ whole genome shotgun (WGS) entry which is preliminary data.</text>
</comment>
<keyword evidence="3" id="KW-1185">Reference proteome</keyword>
<dbReference type="Proteomes" id="UP001186944">
    <property type="component" value="Unassembled WGS sequence"/>
</dbReference>
<reference evidence="2" key="1">
    <citation type="submission" date="2019-08" db="EMBL/GenBank/DDBJ databases">
        <title>The improved chromosome-level genome for the pearl oyster Pinctada fucata martensii using PacBio sequencing and Hi-C.</title>
        <authorList>
            <person name="Zheng Z."/>
        </authorList>
    </citation>
    <scope>NUCLEOTIDE SEQUENCE</scope>
    <source>
        <strain evidence="2">ZZ-2019</strain>
        <tissue evidence="2">Adductor muscle</tissue>
    </source>
</reference>
<dbReference type="AlphaFoldDB" id="A0AA88YI93"/>
<sequence>MKSEVIRRNYYKGDYESMKKDLSIIDCDSEFEGLEAADMLDIFIEKTSCATERHVPKSQPRNKKENIPSNKETVEYIRRKHRLWERYMENQSKEKYREYCKARNKVKRLTKRKRKE</sequence>
<organism evidence="2 3">
    <name type="scientific">Pinctada imbricata</name>
    <name type="common">Atlantic pearl-oyster</name>
    <name type="synonym">Pinctada martensii</name>
    <dbReference type="NCBI Taxonomy" id="66713"/>
    <lineage>
        <taxon>Eukaryota</taxon>
        <taxon>Metazoa</taxon>
        <taxon>Spiralia</taxon>
        <taxon>Lophotrochozoa</taxon>
        <taxon>Mollusca</taxon>
        <taxon>Bivalvia</taxon>
        <taxon>Autobranchia</taxon>
        <taxon>Pteriomorphia</taxon>
        <taxon>Pterioida</taxon>
        <taxon>Pterioidea</taxon>
        <taxon>Pteriidae</taxon>
        <taxon>Pinctada</taxon>
    </lineage>
</organism>
<gene>
    <name evidence="2" type="ORF">FSP39_007699</name>
</gene>
<evidence type="ECO:0000313" key="2">
    <source>
        <dbReference type="EMBL" id="KAK3101967.1"/>
    </source>
</evidence>
<feature type="compositionally biased region" description="Basic and acidic residues" evidence="1">
    <location>
        <begin position="62"/>
        <end position="72"/>
    </location>
</feature>
<feature type="region of interest" description="Disordered" evidence="1">
    <location>
        <begin position="51"/>
        <end position="72"/>
    </location>
</feature>
<dbReference type="EMBL" id="VSWD01000005">
    <property type="protein sequence ID" value="KAK3101967.1"/>
    <property type="molecule type" value="Genomic_DNA"/>
</dbReference>
<evidence type="ECO:0000313" key="3">
    <source>
        <dbReference type="Proteomes" id="UP001186944"/>
    </source>
</evidence>
<name>A0AA88YI93_PINIB</name>
<accession>A0AA88YI93</accession>
<protein>
    <submittedName>
        <fullName evidence="2">Uncharacterized protein</fullName>
    </submittedName>
</protein>
<evidence type="ECO:0000256" key="1">
    <source>
        <dbReference type="SAM" id="MobiDB-lite"/>
    </source>
</evidence>